<evidence type="ECO:0000256" key="4">
    <source>
        <dbReference type="ARBA" id="ARBA00022679"/>
    </source>
</evidence>
<proteinExistence type="predicted"/>
<evidence type="ECO:0000256" key="2">
    <source>
        <dbReference type="ARBA" id="ARBA00012534"/>
    </source>
</evidence>
<keyword evidence="5" id="KW-0949">S-adenosyl-L-methionine</keyword>
<dbReference type="CDD" id="cd02440">
    <property type="entry name" value="AdoMet_MTases"/>
    <property type="match status" value="1"/>
</dbReference>
<dbReference type="SUPFAM" id="SSF47757">
    <property type="entry name" value="Chemotaxis receptor methyltransferase CheR, N-terminal domain"/>
    <property type="match status" value="1"/>
</dbReference>
<keyword evidence="3 8" id="KW-0489">Methyltransferase</keyword>
<reference evidence="8 9" key="1">
    <citation type="submission" date="2020-05" db="EMBL/GenBank/DDBJ databases">
        <title>Genome Sequencing of Type Strains.</title>
        <authorList>
            <person name="Lemaire J.F."/>
            <person name="Inderbitzin P."/>
            <person name="Gregorio O.A."/>
            <person name="Collins S.B."/>
            <person name="Wespe N."/>
            <person name="Knight-Connoni V."/>
        </authorList>
    </citation>
    <scope>NUCLEOTIDE SEQUENCE [LARGE SCALE GENOMIC DNA]</scope>
    <source>
        <strain evidence="8 9">ATCC 25174</strain>
    </source>
</reference>
<feature type="compositionally biased region" description="Low complexity" evidence="6">
    <location>
        <begin position="284"/>
        <end position="305"/>
    </location>
</feature>
<dbReference type="InterPro" id="IPR029063">
    <property type="entry name" value="SAM-dependent_MTases_sf"/>
</dbReference>
<dbReference type="GO" id="GO:0032259">
    <property type="term" value="P:methylation"/>
    <property type="evidence" value="ECO:0007669"/>
    <property type="project" value="UniProtKB-KW"/>
</dbReference>
<dbReference type="EMBL" id="JABMCI010000056">
    <property type="protein sequence ID" value="NUU16983.1"/>
    <property type="molecule type" value="Genomic_DNA"/>
</dbReference>
<dbReference type="AlphaFoldDB" id="A0A7Y6A0M8"/>
<dbReference type="InterPro" id="IPR036804">
    <property type="entry name" value="CheR_N_sf"/>
</dbReference>
<dbReference type="RefSeq" id="WP_175346850.1">
    <property type="nucleotide sequence ID" value="NZ_JABMCI010000056.1"/>
</dbReference>
<dbReference type="SUPFAM" id="SSF53335">
    <property type="entry name" value="S-adenosyl-L-methionine-dependent methyltransferases"/>
    <property type="match status" value="1"/>
</dbReference>
<evidence type="ECO:0000256" key="6">
    <source>
        <dbReference type="SAM" id="MobiDB-lite"/>
    </source>
</evidence>
<protein>
    <recommendedName>
        <fullName evidence="2">protein-glutamate O-methyltransferase</fullName>
        <ecNumber evidence="2">2.1.1.80</ecNumber>
    </recommendedName>
</protein>
<evidence type="ECO:0000259" key="7">
    <source>
        <dbReference type="PROSITE" id="PS50123"/>
    </source>
</evidence>
<dbReference type="EC" id="2.1.1.80" evidence="2"/>
<evidence type="ECO:0000313" key="8">
    <source>
        <dbReference type="EMBL" id="NUU16983.1"/>
    </source>
</evidence>
<dbReference type="InterPro" id="IPR000780">
    <property type="entry name" value="CheR_MeTrfase"/>
</dbReference>
<dbReference type="Gene3D" id="1.10.155.10">
    <property type="entry name" value="Chemotaxis receptor methyltransferase CheR, N-terminal domain"/>
    <property type="match status" value="1"/>
</dbReference>
<comment type="caution">
    <text evidence="8">The sequence shown here is derived from an EMBL/GenBank/DDBJ whole genome shotgun (WGS) entry which is preliminary data.</text>
</comment>
<dbReference type="InterPro" id="IPR022641">
    <property type="entry name" value="CheR_N"/>
</dbReference>
<feature type="domain" description="CheR-type methyltransferase" evidence="7">
    <location>
        <begin position="1"/>
        <end position="272"/>
    </location>
</feature>
<evidence type="ECO:0000256" key="1">
    <source>
        <dbReference type="ARBA" id="ARBA00001541"/>
    </source>
</evidence>
<dbReference type="PRINTS" id="PR00996">
    <property type="entry name" value="CHERMTFRASE"/>
</dbReference>
<sequence>MGLSPESFSFVADLVRRRSAIQLAPGKEYLVESRLLPLAREEGIVDVDAYVMRVRGGGREADLVRVVEALTTNETSWFRDSTPFGALRSTVVPAVVATRGPATRLRVWSAACSTGQEPYSIAMTLADCLPSSASFDILATDLSEQVLTRARAGHYSQLEVNRGLPAPMLVRHFARAGAGWEVAPQLRTHVTFRPHNLLDAPPAGGPFDVVFLRNVLIYFDLPTKRAILRRLRQVLRPDGALLLGAAETTIGVDDDWVRMPAGVGSIYRPVRPVPGAPAIPQPRTATWSAPTPAVPAPVLTRGAPR</sequence>
<name>A0A7Y6A0M8_9CELL</name>
<dbReference type="Pfam" id="PF03705">
    <property type="entry name" value="CheR_N"/>
    <property type="match status" value="1"/>
</dbReference>
<dbReference type="Proteomes" id="UP000565724">
    <property type="component" value="Unassembled WGS sequence"/>
</dbReference>
<dbReference type="InterPro" id="IPR050903">
    <property type="entry name" value="Bact_Chemotaxis_MeTrfase"/>
</dbReference>
<dbReference type="Pfam" id="PF01739">
    <property type="entry name" value="CheR"/>
    <property type="match status" value="1"/>
</dbReference>
<dbReference type="InterPro" id="IPR022642">
    <property type="entry name" value="CheR_C"/>
</dbReference>
<accession>A0A7Y6A0M8</accession>
<keyword evidence="9" id="KW-1185">Reference proteome</keyword>
<dbReference type="SMART" id="SM00138">
    <property type="entry name" value="MeTrc"/>
    <property type="match status" value="1"/>
</dbReference>
<evidence type="ECO:0000256" key="3">
    <source>
        <dbReference type="ARBA" id="ARBA00022603"/>
    </source>
</evidence>
<dbReference type="PANTHER" id="PTHR24422">
    <property type="entry name" value="CHEMOTAXIS PROTEIN METHYLTRANSFERASE"/>
    <property type="match status" value="1"/>
</dbReference>
<organism evidence="8 9">
    <name type="scientific">Cellulomonas humilata</name>
    <dbReference type="NCBI Taxonomy" id="144055"/>
    <lineage>
        <taxon>Bacteria</taxon>
        <taxon>Bacillati</taxon>
        <taxon>Actinomycetota</taxon>
        <taxon>Actinomycetes</taxon>
        <taxon>Micrococcales</taxon>
        <taxon>Cellulomonadaceae</taxon>
        <taxon>Cellulomonas</taxon>
    </lineage>
</organism>
<dbReference type="PANTHER" id="PTHR24422:SF21">
    <property type="entry name" value="CHEMOTAXIS PROTEIN METHYLTRANSFERASE 1"/>
    <property type="match status" value="1"/>
</dbReference>
<feature type="region of interest" description="Disordered" evidence="6">
    <location>
        <begin position="281"/>
        <end position="305"/>
    </location>
</feature>
<keyword evidence="4 8" id="KW-0808">Transferase</keyword>
<evidence type="ECO:0000256" key="5">
    <source>
        <dbReference type="ARBA" id="ARBA00022691"/>
    </source>
</evidence>
<evidence type="ECO:0000313" key="9">
    <source>
        <dbReference type="Proteomes" id="UP000565724"/>
    </source>
</evidence>
<comment type="catalytic activity">
    <reaction evidence="1">
        <text>L-glutamyl-[protein] + S-adenosyl-L-methionine = [protein]-L-glutamate 5-O-methyl ester + S-adenosyl-L-homocysteine</text>
        <dbReference type="Rhea" id="RHEA:24452"/>
        <dbReference type="Rhea" id="RHEA-COMP:10208"/>
        <dbReference type="Rhea" id="RHEA-COMP:10311"/>
        <dbReference type="ChEBI" id="CHEBI:29973"/>
        <dbReference type="ChEBI" id="CHEBI:57856"/>
        <dbReference type="ChEBI" id="CHEBI:59789"/>
        <dbReference type="ChEBI" id="CHEBI:82795"/>
        <dbReference type="EC" id="2.1.1.80"/>
    </reaction>
</comment>
<gene>
    <name evidence="8" type="ORF">HP550_06935</name>
</gene>
<dbReference type="PROSITE" id="PS50123">
    <property type="entry name" value="CHER"/>
    <property type="match status" value="1"/>
</dbReference>
<dbReference type="GO" id="GO:0008983">
    <property type="term" value="F:protein-glutamate O-methyltransferase activity"/>
    <property type="evidence" value="ECO:0007669"/>
    <property type="project" value="UniProtKB-EC"/>
</dbReference>
<dbReference type="Gene3D" id="3.40.50.150">
    <property type="entry name" value="Vaccinia Virus protein VP39"/>
    <property type="match status" value="1"/>
</dbReference>